<evidence type="ECO:0000256" key="2">
    <source>
        <dbReference type="ARBA" id="ARBA00022737"/>
    </source>
</evidence>
<keyword evidence="4" id="KW-0862">Zinc</keyword>
<dbReference type="InterPro" id="IPR017907">
    <property type="entry name" value="Znf_RING_CS"/>
</dbReference>
<evidence type="ECO:0000256" key="3">
    <source>
        <dbReference type="ARBA" id="ARBA00022771"/>
    </source>
</evidence>
<dbReference type="InterPro" id="IPR018957">
    <property type="entry name" value="Znf_C3HC4_RING-type"/>
</dbReference>
<dbReference type="InterPro" id="IPR001258">
    <property type="entry name" value="NHL_repeat"/>
</dbReference>
<evidence type="ECO:0000313" key="12">
    <source>
        <dbReference type="Proteomes" id="UP001208570"/>
    </source>
</evidence>
<dbReference type="PROSITE" id="PS50119">
    <property type="entry name" value="ZF_BBOX"/>
    <property type="match status" value="1"/>
</dbReference>
<feature type="repeat" description="NHL" evidence="6">
    <location>
        <begin position="529"/>
        <end position="571"/>
    </location>
</feature>
<feature type="domain" description="B box-type" evidence="10">
    <location>
        <begin position="178"/>
        <end position="219"/>
    </location>
</feature>
<comment type="caution">
    <text evidence="11">The sequence shown here is derived from an EMBL/GenBank/DDBJ whole genome shotgun (WGS) entry which is preliminary data.</text>
</comment>
<keyword evidence="7" id="KW-0175">Coiled coil</keyword>
<dbReference type="PANTHER" id="PTHR25462:SF291">
    <property type="entry name" value="E3 UBIQUITIN-PROTEIN LIGASE TRIM45"/>
    <property type="match status" value="1"/>
</dbReference>
<reference evidence="11" key="1">
    <citation type="journal article" date="2023" name="Mol. Biol. Evol.">
        <title>Third-Generation Sequencing Reveals the Adaptive Role of the Epigenome in Three Deep-Sea Polychaetes.</title>
        <authorList>
            <person name="Perez M."/>
            <person name="Aroh O."/>
            <person name="Sun Y."/>
            <person name="Lan Y."/>
            <person name="Juniper S.K."/>
            <person name="Young C.R."/>
            <person name="Angers B."/>
            <person name="Qian P.Y."/>
        </authorList>
    </citation>
    <scope>NUCLEOTIDE SEQUENCE</scope>
    <source>
        <strain evidence="11">P08H-3</strain>
    </source>
</reference>
<dbReference type="Gene3D" id="4.10.830.40">
    <property type="match status" value="1"/>
</dbReference>
<evidence type="ECO:0000256" key="8">
    <source>
        <dbReference type="SAM" id="MobiDB-lite"/>
    </source>
</evidence>
<keyword evidence="1" id="KW-0479">Metal-binding</keyword>
<evidence type="ECO:0000256" key="1">
    <source>
        <dbReference type="ARBA" id="ARBA00022723"/>
    </source>
</evidence>
<evidence type="ECO:0000259" key="9">
    <source>
        <dbReference type="PROSITE" id="PS50089"/>
    </source>
</evidence>
<dbReference type="SUPFAM" id="SSF57850">
    <property type="entry name" value="RING/U-box"/>
    <property type="match status" value="1"/>
</dbReference>
<proteinExistence type="predicted"/>
<evidence type="ECO:0000256" key="7">
    <source>
        <dbReference type="SAM" id="Coils"/>
    </source>
</evidence>
<dbReference type="SMART" id="SM00336">
    <property type="entry name" value="BBOX"/>
    <property type="match status" value="2"/>
</dbReference>
<dbReference type="PROSITE" id="PS51125">
    <property type="entry name" value="NHL"/>
    <property type="match status" value="4"/>
</dbReference>
<keyword evidence="12" id="KW-1185">Reference proteome</keyword>
<evidence type="ECO:0000256" key="6">
    <source>
        <dbReference type="PROSITE-ProRule" id="PRU00504"/>
    </source>
</evidence>
<dbReference type="Gene3D" id="2.120.10.30">
    <property type="entry name" value="TolB, C-terminal domain"/>
    <property type="match status" value="2"/>
</dbReference>
<dbReference type="AlphaFoldDB" id="A0AAD9JW56"/>
<dbReference type="Pfam" id="PF01436">
    <property type="entry name" value="NHL"/>
    <property type="match status" value="3"/>
</dbReference>
<dbReference type="GO" id="GO:0061630">
    <property type="term" value="F:ubiquitin protein ligase activity"/>
    <property type="evidence" value="ECO:0007669"/>
    <property type="project" value="TreeGrafter"/>
</dbReference>
<dbReference type="Gene3D" id="3.30.40.10">
    <property type="entry name" value="Zinc/RING finger domain, C3HC4 (zinc finger)"/>
    <property type="match status" value="1"/>
</dbReference>
<evidence type="ECO:0000313" key="11">
    <source>
        <dbReference type="EMBL" id="KAK2159405.1"/>
    </source>
</evidence>
<dbReference type="PROSITE" id="PS00518">
    <property type="entry name" value="ZF_RING_1"/>
    <property type="match status" value="1"/>
</dbReference>
<gene>
    <name evidence="11" type="ORF">LSH36_154g13037</name>
</gene>
<dbReference type="InterPro" id="IPR013083">
    <property type="entry name" value="Znf_RING/FYVE/PHD"/>
</dbReference>
<dbReference type="InterPro" id="IPR000315">
    <property type="entry name" value="Znf_B-box"/>
</dbReference>
<dbReference type="InterPro" id="IPR047153">
    <property type="entry name" value="TRIM45/56/19-like"/>
</dbReference>
<feature type="repeat" description="NHL" evidence="6">
    <location>
        <begin position="658"/>
        <end position="701"/>
    </location>
</feature>
<dbReference type="SUPFAM" id="SSF101898">
    <property type="entry name" value="NHL repeat"/>
    <property type="match status" value="1"/>
</dbReference>
<evidence type="ECO:0000256" key="5">
    <source>
        <dbReference type="PROSITE-ProRule" id="PRU00024"/>
    </source>
</evidence>
<dbReference type="InterPro" id="IPR011042">
    <property type="entry name" value="6-blade_b-propeller_TolB-like"/>
</dbReference>
<dbReference type="PANTHER" id="PTHR25462">
    <property type="entry name" value="BONUS, ISOFORM C-RELATED"/>
    <property type="match status" value="1"/>
</dbReference>
<dbReference type="GO" id="GO:0008270">
    <property type="term" value="F:zinc ion binding"/>
    <property type="evidence" value="ECO:0007669"/>
    <property type="project" value="UniProtKB-KW"/>
</dbReference>
<feature type="coiled-coil region" evidence="7">
    <location>
        <begin position="256"/>
        <end position="302"/>
    </location>
</feature>
<feature type="repeat" description="NHL" evidence="6">
    <location>
        <begin position="613"/>
        <end position="654"/>
    </location>
</feature>
<feature type="repeat" description="NHL" evidence="6">
    <location>
        <begin position="705"/>
        <end position="748"/>
    </location>
</feature>
<dbReference type="SUPFAM" id="SSF57845">
    <property type="entry name" value="B-box zinc-binding domain"/>
    <property type="match status" value="1"/>
</dbReference>
<feature type="domain" description="RING-type" evidence="9">
    <location>
        <begin position="34"/>
        <end position="75"/>
    </location>
</feature>
<evidence type="ECO:0000256" key="4">
    <source>
        <dbReference type="ARBA" id="ARBA00022833"/>
    </source>
</evidence>
<dbReference type="CDD" id="cd05819">
    <property type="entry name" value="NHL"/>
    <property type="match status" value="1"/>
</dbReference>
<evidence type="ECO:0000259" key="10">
    <source>
        <dbReference type="PROSITE" id="PS50119"/>
    </source>
</evidence>
<name>A0AAD9JW56_9ANNE</name>
<dbReference type="Pfam" id="PF00097">
    <property type="entry name" value="zf-C3HC4"/>
    <property type="match status" value="1"/>
</dbReference>
<dbReference type="Proteomes" id="UP001208570">
    <property type="component" value="Unassembled WGS sequence"/>
</dbReference>
<sequence length="801" mass="88216">MASRYSMPSSPSSASGMCPGSPSSTRSLDDLLTCPICLDEYKDPKTLLCLHSFCYKCLENCKRSYRRDITCPVCKKVTPLSSFGIGGLQNDFRIQQIRDILVNRPNSPGTSGDDVNMTQSEADGKLCDLCKTQQKKTAAGSHCIQCYMYFCSSCVEKHSTNPLFTSHHVINMLDNHASETLFCKNHKEHPVRYFCKTCVFMMCTICTLDHDPSHAPEPLEKGIIDKYKKQLHDSLRMVHYRLNEVSSRSKYLETVKQSHQRSLQEAQAAIHEKTEEMIKKIREKEQNLVQNLKTLIDQKMHENGLENLGEMNYLKGTMDSLYADIQRVINGSPQDCLIAYDDLANRTKRISEAALPGICKRKKKCQVKFVPSNAEFDVVLGSLQECNLSDMDTDEEAALPPSGSTLNTYTCLMSASPKSPKMSCRVSSILNAMSPSRKTDSKKVSKVKAFGSSVDISPSSPKTINADELLASSNADGGNISPTMSTPSPIMSAPSPIMSVPSPSMSASSPGMSQQDDSMSLVQQHIKLVFKIDQIGGWPGRITSPSSVAFLPDGNLVISECENRLQVFDSAGHSIRIMGWGKMKPQTVVINREGQLVLTDKKDQCVKVFDMNGDAVSTWGTGLFASPSGIAVSSNGNVIVTDLETNNVSIHSPDGGVISQFGSWGSGDYQFNHPTHVTVDQQDNIIVSDAGNSLIKVYNKNGAFVQKFSLLSGKQGLLRRPHGVAADNIGNILIADHDNHRISLFSSEGKFLHHLMTKQDGIRYPTAICFDRNYKHIAVVESHVGFMSKDPHHAVKVYQLS</sequence>
<organism evidence="11 12">
    <name type="scientific">Paralvinella palmiformis</name>
    <dbReference type="NCBI Taxonomy" id="53620"/>
    <lineage>
        <taxon>Eukaryota</taxon>
        <taxon>Metazoa</taxon>
        <taxon>Spiralia</taxon>
        <taxon>Lophotrochozoa</taxon>
        <taxon>Annelida</taxon>
        <taxon>Polychaeta</taxon>
        <taxon>Sedentaria</taxon>
        <taxon>Canalipalpata</taxon>
        <taxon>Terebellida</taxon>
        <taxon>Terebelliformia</taxon>
        <taxon>Alvinellidae</taxon>
        <taxon>Paralvinella</taxon>
    </lineage>
</organism>
<keyword evidence="2" id="KW-0677">Repeat</keyword>
<dbReference type="PROSITE" id="PS50089">
    <property type="entry name" value="ZF_RING_2"/>
    <property type="match status" value="1"/>
</dbReference>
<accession>A0AAD9JW56</accession>
<dbReference type="Gene3D" id="3.30.160.60">
    <property type="entry name" value="Classic Zinc Finger"/>
    <property type="match status" value="1"/>
</dbReference>
<dbReference type="SMART" id="SM00184">
    <property type="entry name" value="RING"/>
    <property type="match status" value="1"/>
</dbReference>
<dbReference type="EMBL" id="JAODUP010000154">
    <property type="protein sequence ID" value="KAK2159405.1"/>
    <property type="molecule type" value="Genomic_DNA"/>
</dbReference>
<keyword evidence="3 5" id="KW-0863">Zinc-finger</keyword>
<feature type="region of interest" description="Disordered" evidence="8">
    <location>
        <begin position="1"/>
        <end position="21"/>
    </location>
</feature>
<dbReference type="InterPro" id="IPR001841">
    <property type="entry name" value="Znf_RING"/>
</dbReference>
<protein>
    <submittedName>
        <fullName evidence="11">Uncharacterized protein</fullName>
    </submittedName>
</protein>